<keyword evidence="3" id="KW-1185">Reference proteome</keyword>
<dbReference type="EMBL" id="BAABDL010000093">
    <property type="protein sequence ID" value="GAA4072621.1"/>
    <property type="molecule type" value="Genomic_DNA"/>
</dbReference>
<reference evidence="3" key="1">
    <citation type="journal article" date="2019" name="Int. J. Syst. Evol. Microbiol.">
        <title>The Global Catalogue of Microorganisms (GCM) 10K type strain sequencing project: providing services to taxonomists for standard genome sequencing and annotation.</title>
        <authorList>
            <consortium name="The Broad Institute Genomics Platform"/>
            <consortium name="The Broad Institute Genome Sequencing Center for Infectious Disease"/>
            <person name="Wu L."/>
            <person name="Ma J."/>
        </authorList>
    </citation>
    <scope>NUCLEOTIDE SEQUENCE [LARGE SCALE GENOMIC DNA]</scope>
    <source>
        <strain evidence="3">JCM 17250</strain>
    </source>
</reference>
<evidence type="ECO:0000256" key="1">
    <source>
        <dbReference type="SAM" id="MobiDB-lite"/>
    </source>
</evidence>
<organism evidence="2 3">
    <name type="scientific">Amphibacillus indicireducens</name>
    <dbReference type="NCBI Taxonomy" id="1076330"/>
    <lineage>
        <taxon>Bacteria</taxon>
        <taxon>Bacillati</taxon>
        <taxon>Bacillota</taxon>
        <taxon>Bacilli</taxon>
        <taxon>Bacillales</taxon>
        <taxon>Bacillaceae</taxon>
        <taxon>Amphibacillus</taxon>
    </lineage>
</organism>
<comment type="caution">
    <text evidence="2">The sequence shown here is derived from an EMBL/GenBank/DDBJ whole genome shotgun (WGS) entry which is preliminary data.</text>
</comment>
<name>A0ABP7VQY9_9BACI</name>
<evidence type="ECO:0000313" key="3">
    <source>
        <dbReference type="Proteomes" id="UP001501734"/>
    </source>
</evidence>
<protein>
    <recommendedName>
        <fullName evidence="4">LSM domain-containing protein</fullName>
    </recommendedName>
</protein>
<accession>A0ABP7VQY9</accession>
<dbReference type="Proteomes" id="UP001501734">
    <property type="component" value="Unassembled WGS sequence"/>
</dbReference>
<feature type="region of interest" description="Disordered" evidence="1">
    <location>
        <begin position="44"/>
        <end position="91"/>
    </location>
</feature>
<feature type="compositionally biased region" description="Pro residues" evidence="1">
    <location>
        <begin position="65"/>
        <end position="91"/>
    </location>
</feature>
<gene>
    <name evidence="2" type="ORF">GCM10022410_17590</name>
</gene>
<evidence type="ECO:0008006" key="4">
    <source>
        <dbReference type="Google" id="ProtNLM"/>
    </source>
</evidence>
<proteinExistence type="predicted"/>
<evidence type="ECO:0000313" key="2">
    <source>
        <dbReference type="EMBL" id="GAA4072621.1"/>
    </source>
</evidence>
<dbReference type="RefSeq" id="WP_344912321.1">
    <property type="nucleotide sequence ID" value="NZ_BAABDL010000093.1"/>
</dbReference>
<sequence length="137" mass="15017">MQNHIYDLCKQHMHQHVLLQTTSGEQIAGVITNLDDENVYLTVPGRSDNIYDESRQDNPYGGGPQYPPRPRPPHGPGYPPGPGPRPPYGGYPPYYPGYPGYPYPPYGPAPHPGPRPGPNQLIIPLAALTAISLIPFI</sequence>